<comment type="subcellular location">
    <subcellularLocation>
        <location evidence="1">Membrane</location>
        <topology evidence="1">Multi-pass membrane protein</topology>
    </subcellularLocation>
</comment>
<keyword evidence="7" id="KW-1278">Translocase</keyword>
<accession>D8LFD5</accession>
<sequence length="1761" mass="185955">MRAWRGGGTAGGTPPTASKGEPKKSDGPSVPPRSTGDGVMGGNTVRAGTMESASLLAGNVQRLQFLRKKTGVDLGVTVYSLYAMAIRSVISTIGQPLRDATARRTRLFGAASDEAAAAGAAAASGEAASASMLDGFEGVVGAGGAAAEALAREALEPMPFAYLPSVGAMLLLVAAVAAHVLLLLGKKWSVRFHAWSAFDEVLTWEEADAVLVTPVKHTGSPAICPLVGTPRLLRDPTATEEGQESEDESQDAEDEEKRRKFVLKRAATDAARGSESKRDDEEKEELEKEEGEGEGEGSARRGAGDEAADTFELVELPIRWPLGRYLQAGGLTLEAAGAKLRLFGENSVDVKQPTFWHHLADRLTSPFVVFNLFNQVLWMLELYWLKALLAIGEVIGVEAIFVADAERRRMQLDIRNSKKPTKRVRAWRGGQWVPIPVSSMLPGDLVSLKTGVVAVAPEGSEVGDGQDDAKMQDEEAFFVGELPADVLLLRGTAVVNEASLTGESVPQIKTSLTSEPIDFEDELDMTGRHSGHVLLSGTTLLDQTDGSDSDSSRPSPTATSSAALGSSLPVSTPDGGALCYVLRTGVYSFQGDLRRTIDFGNHGVRQESKDAGYLLAFLLTFAALSSAHVVREGLKSQAVSGFRLLVQCVRILSAVVPGDLSFELNQCLRNGVRSLQNGHALACTEPFRIPLAGKVDVCLFDKTGTITSDKLRAETLVTPKSLRPNSPPVAVSLGHSARSGGTAASSERPGLAAEVVVGGCHSLMDVDGVLHGDPLEASALEGIRWNWDAISHTARPDDGEPVVALESDGGGGKGGCADDDYDSDKSTGGGDSRKQEGKPGAKVEKKKGGRRKTKARGGSGNAGSHERGVEKASGDGVSVAVWRRYAFSSQLQRMSVVAEVFGGSAGLTDKEGVPEAWVLSKGSPESMKPLLDDEVLPDWYEEEYDRLARSGRRVVALAHRSLGPSKSKGAKAALASLSRAEAEKEGSLVFDGFLSFHCKTRADSKRVIRDLRHAGGCSVTIVTGDSVMTACHVAGEVGLVGETDPAAGSSEPSPSTSSTASAKKKVGGKEVKTTNAEGGGEEDDAGRRSDEKRKTPLLLTVVPTDHGDELRWTPLHPRAPDTDQAREAEAQDSLEEPATDAEKAAAASGGGEGLDGDLDKGIEFSWGGMEGLAATHDLCATGPAFALALGEEDPALGSAIHHFRVLARMTPGLKEELATLLMEAGKTVLMCGDGSNDVGALRRSHVGLALLSGFGDANTDESKSESPSVTSDGGATTKNKGKDETVKSGGGGGDRAGALEGKNAAEILKEEREKVQADITEEFDRLRSEGVNPAKAMWKASSAANKKRSMRDIQQKKASHGDFAASAVAMFKDTDTDEQEGADGVVKTGDASLAAPFTSKKPSIVAVVDAVRQGRCTLAAVLHTYQMVALHALFSSYTSSVLYLMKVRWPQRPLVVSSLMFAPLSVALACPGTPEDMSPIRPPSSVFHKSTFLSLLGQAGIHVGSMAFAVWAAKAHSPSESLPVAEVKGLLGPKFVPNLVSNAVFLLATIQSISVSIVNFKGRPFMSGILENSAIFLPAVSIVAFCFALVLEIVPPMNAVGDCVQLTCSCFVRVFAICLERALGRTGTCGYELWLGLLYSTTLCWASEASDVDGHALYLPRLYFRLSIFNPTVLELKPFPSIAAKLSILGSMLVSLLAPLAVDRLCVKLFDPELHKARKAGPPLGMVEKRNLALLGALLLVVAVTVSGMDFEVLEEAFEAL</sequence>
<dbReference type="InterPro" id="IPR023214">
    <property type="entry name" value="HAD_sf"/>
</dbReference>
<keyword evidence="6" id="KW-0460">Magnesium</keyword>
<dbReference type="Proteomes" id="UP000002630">
    <property type="component" value="Linkage Group LG18"/>
</dbReference>
<feature type="transmembrane region" description="Helical" evidence="11">
    <location>
        <begin position="1572"/>
        <end position="1591"/>
    </location>
</feature>
<evidence type="ECO:0000256" key="3">
    <source>
        <dbReference type="ARBA" id="ARBA00022723"/>
    </source>
</evidence>
<feature type="compositionally biased region" description="Basic and acidic residues" evidence="10">
    <location>
        <begin position="1085"/>
        <end position="1094"/>
    </location>
</feature>
<feature type="region of interest" description="Disordered" evidence="10">
    <location>
        <begin position="236"/>
        <end position="306"/>
    </location>
</feature>
<evidence type="ECO:0000256" key="8">
    <source>
        <dbReference type="ARBA" id="ARBA00022989"/>
    </source>
</evidence>
<evidence type="ECO:0000313" key="14">
    <source>
        <dbReference type="Proteomes" id="UP000002630"/>
    </source>
</evidence>
<feature type="compositionally biased region" description="Polar residues" evidence="10">
    <location>
        <begin position="1265"/>
        <end position="1278"/>
    </location>
</feature>
<name>D8LFD5_ECTSI</name>
<dbReference type="InterPro" id="IPR023298">
    <property type="entry name" value="ATPase_P-typ_TM_dom_sf"/>
</dbReference>
<dbReference type="GO" id="GO:0140358">
    <property type="term" value="F:P-type transmembrane transporter activity"/>
    <property type="evidence" value="ECO:0007669"/>
    <property type="project" value="InterPro"/>
</dbReference>
<evidence type="ECO:0000256" key="9">
    <source>
        <dbReference type="ARBA" id="ARBA00023136"/>
    </source>
</evidence>
<dbReference type="InterPro" id="IPR023299">
    <property type="entry name" value="ATPase_P-typ_cyto_dom_N"/>
</dbReference>
<dbReference type="InterPro" id="IPR018303">
    <property type="entry name" value="ATPase_P-typ_P_site"/>
</dbReference>
<evidence type="ECO:0000256" key="4">
    <source>
        <dbReference type="ARBA" id="ARBA00022741"/>
    </source>
</evidence>
<dbReference type="EMBL" id="FN649743">
    <property type="protein sequence ID" value="CBN75595.1"/>
    <property type="molecule type" value="Genomic_DNA"/>
</dbReference>
<dbReference type="GO" id="GO:0046872">
    <property type="term" value="F:metal ion binding"/>
    <property type="evidence" value="ECO:0007669"/>
    <property type="project" value="UniProtKB-KW"/>
</dbReference>
<evidence type="ECO:0000259" key="12">
    <source>
        <dbReference type="Pfam" id="PF00122"/>
    </source>
</evidence>
<dbReference type="PRINTS" id="PR00119">
    <property type="entry name" value="CATATPASE"/>
</dbReference>
<dbReference type="SFLD" id="SFLDS00003">
    <property type="entry name" value="Haloacid_Dehalogenase"/>
    <property type="match status" value="1"/>
</dbReference>
<dbReference type="SUPFAM" id="SSF81665">
    <property type="entry name" value="Calcium ATPase, transmembrane domain M"/>
    <property type="match status" value="1"/>
</dbReference>
<feature type="transmembrane region" description="Helical" evidence="11">
    <location>
        <begin position="1732"/>
        <end position="1751"/>
    </location>
</feature>
<evidence type="ECO:0000256" key="7">
    <source>
        <dbReference type="ARBA" id="ARBA00022967"/>
    </source>
</evidence>
<dbReference type="Gene3D" id="3.40.50.1000">
    <property type="entry name" value="HAD superfamily/HAD-like"/>
    <property type="match status" value="1"/>
</dbReference>
<evidence type="ECO:0000313" key="13">
    <source>
        <dbReference type="EMBL" id="CBN75595.1"/>
    </source>
</evidence>
<dbReference type="STRING" id="2880.D8LFD5"/>
<feature type="compositionally biased region" description="Gly residues" evidence="10">
    <location>
        <begin position="1"/>
        <end position="11"/>
    </location>
</feature>
<feature type="transmembrane region" description="Helical" evidence="11">
    <location>
        <begin position="1682"/>
        <end position="1702"/>
    </location>
</feature>
<feature type="compositionally biased region" description="Acidic residues" evidence="10">
    <location>
        <begin position="241"/>
        <end position="254"/>
    </location>
</feature>
<feature type="region of interest" description="Disordered" evidence="10">
    <location>
        <begin position="540"/>
        <end position="567"/>
    </location>
</feature>
<keyword evidence="8 11" id="KW-1133">Transmembrane helix</keyword>
<dbReference type="SUPFAM" id="SSF56784">
    <property type="entry name" value="HAD-like"/>
    <property type="match status" value="1"/>
</dbReference>
<dbReference type="InterPro" id="IPR008250">
    <property type="entry name" value="ATPase_P-typ_transduc_dom_A_sf"/>
</dbReference>
<dbReference type="SUPFAM" id="SSF81653">
    <property type="entry name" value="Calcium ATPase, transduction domain A"/>
    <property type="match status" value="1"/>
</dbReference>
<dbReference type="PANTHER" id="PTHR45630:SF6">
    <property type="entry name" value="CATION-TRANSPORTING P-TYPE ATPASE N-TERMINAL DOMAIN-CONTAINING PROTEIN"/>
    <property type="match status" value="1"/>
</dbReference>
<keyword evidence="4" id="KW-0547">Nucleotide-binding</keyword>
<dbReference type="InterPro" id="IPR059000">
    <property type="entry name" value="ATPase_P-type_domA"/>
</dbReference>
<dbReference type="GO" id="GO:0016020">
    <property type="term" value="C:membrane"/>
    <property type="evidence" value="ECO:0007669"/>
    <property type="project" value="UniProtKB-SubCell"/>
</dbReference>
<dbReference type="EMBL" id="FN648054">
    <property type="protein sequence ID" value="CBN75595.1"/>
    <property type="molecule type" value="Genomic_DNA"/>
</dbReference>
<dbReference type="InParanoid" id="D8LFD5"/>
<keyword evidence="14" id="KW-1185">Reference proteome</keyword>
<keyword evidence="3" id="KW-0479">Metal-binding</keyword>
<dbReference type="eggNOG" id="KOG0209">
    <property type="taxonomic scope" value="Eukaryota"/>
</dbReference>
<evidence type="ECO:0000256" key="10">
    <source>
        <dbReference type="SAM" id="MobiDB-lite"/>
    </source>
</evidence>
<dbReference type="SFLD" id="SFLDG00002">
    <property type="entry name" value="C1.7:_P-type_atpase_like"/>
    <property type="match status" value="1"/>
</dbReference>
<feature type="transmembrane region" description="Helical" evidence="11">
    <location>
        <begin position="1539"/>
        <end position="1560"/>
    </location>
</feature>
<feature type="transmembrane region" description="Helical" evidence="11">
    <location>
        <begin position="160"/>
        <end position="184"/>
    </location>
</feature>
<feature type="compositionally biased region" description="Acidic residues" evidence="10">
    <location>
        <begin position="1130"/>
        <end position="1139"/>
    </location>
</feature>
<evidence type="ECO:0000256" key="1">
    <source>
        <dbReference type="ARBA" id="ARBA00004141"/>
    </source>
</evidence>
<feature type="compositionally biased region" description="Acidic residues" evidence="10">
    <location>
        <begin position="281"/>
        <end position="295"/>
    </location>
</feature>
<evidence type="ECO:0000256" key="5">
    <source>
        <dbReference type="ARBA" id="ARBA00022840"/>
    </source>
</evidence>
<dbReference type="OrthoDB" id="48943at2759"/>
<keyword evidence="9 11" id="KW-0472">Membrane</keyword>
<dbReference type="InterPro" id="IPR036412">
    <property type="entry name" value="HAD-like_sf"/>
</dbReference>
<feature type="region of interest" description="Disordered" evidence="10">
    <location>
        <begin position="1256"/>
        <end position="1300"/>
    </location>
</feature>
<feature type="compositionally biased region" description="Low complexity" evidence="10">
    <location>
        <begin position="1045"/>
        <end position="1061"/>
    </location>
</feature>
<protein>
    <recommendedName>
        <fullName evidence="12">P-type ATPase A domain-containing protein</fullName>
    </recommendedName>
</protein>
<evidence type="ECO:0000256" key="11">
    <source>
        <dbReference type="SAM" id="Phobius"/>
    </source>
</evidence>
<feature type="domain" description="P-type ATPase A" evidence="12">
    <location>
        <begin position="482"/>
        <end position="542"/>
    </location>
</feature>
<feature type="region of interest" description="Disordered" evidence="10">
    <location>
        <begin position="1042"/>
        <end position="1156"/>
    </location>
</feature>
<dbReference type="GO" id="GO:0019829">
    <property type="term" value="F:ATPase-coupled monoatomic cation transmembrane transporter activity"/>
    <property type="evidence" value="ECO:0007669"/>
    <property type="project" value="TreeGrafter"/>
</dbReference>
<feature type="compositionally biased region" description="Basic and acidic residues" evidence="10">
    <location>
        <begin position="1118"/>
        <end position="1129"/>
    </location>
</feature>
<dbReference type="Pfam" id="PF00122">
    <property type="entry name" value="E1-E2_ATPase"/>
    <property type="match status" value="1"/>
</dbReference>
<dbReference type="Gene3D" id="2.70.150.10">
    <property type="entry name" value="Calcium-transporting ATPase, cytoplasmic transduction domain A"/>
    <property type="match status" value="1"/>
</dbReference>
<dbReference type="PROSITE" id="PS00154">
    <property type="entry name" value="ATPASE_E1_E2"/>
    <property type="match status" value="1"/>
</dbReference>
<gene>
    <name evidence="13" type="ORF">Esi_0148_0035</name>
</gene>
<reference evidence="13 14" key="1">
    <citation type="journal article" date="2010" name="Nature">
        <title>The Ectocarpus genome and the independent evolution of multicellularity in brown algae.</title>
        <authorList>
            <person name="Cock J.M."/>
            <person name="Sterck L."/>
            <person name="Rouze P."/>
            <person name="Scornet D."/>
            <person name="Allen A.E."/>
            <person name="Amoutzias G."/>
            <person name="Anthouard V."/>
            <person name="Artiguenave F."/>
            <person name="Aury J.M."/>
            <person name="Badger J.H."/>
            <person name="Beszteri B."/>
            <person name="Billiau K."/>
            <person name="Bonnet E."/>
            <person name="Bothwell J.H."/>
            <person name="Bowler C."/>
            <person name="Boyen C."/>
            <person name="Brownlee C."/>
            <person name="Carrano C.J."/>
            <person name="Charrier B."/>
            <person name="Cho G.Y."/>
            <person name="Coelho S.M."/>
            <person name="Collen J."/>
            <person name="Corre E."/>
            <person name="Da Silva C."/>
            <person name="Delage L."/>
            <person name="Delaroque N."/>
            <person name="Dittami S.M."/>
            <person name="Doulbeau S."/>
            <person name="Elias M."/>
            <person name="Farnham G."/>
            <person name="Gachon C.M."/>
            <person name="Gschloessl B."/>
            <person name="Heesch S."/>
            <person name="Jabbari K."/>
            <person name="Jubin C."/>
            <person name="Kawai H."/>
            <person name="Kimura K."/>
            <person name="Kloareg B."/>
            <person name="Kupper F.C."/>
            <person name="Lang D."/>
            <person name="Le Bail A."/>
            <person name="Leblanc C."/>
            <person name="Lerouge P."/>
            <person name="Lohr M."/>
            <person name="Lopez P.J."/>
            <person name="Martens C."/>
            <person name="Maumus F."/>
            <person name="Michel G."/>
            <person name="Miranda-Saavedra D."/>
            <person name="Morales J."/>
            <person name="Moreau H."/>
            <person name="Motomura T."/>
            <person name="Nagasato C."/>
            <person name="Napoli C.A."/>
            <person name="Nelson D.R."/>
            <person name="Nyvall-Collen P."/>
            <person name="Peters A.F."/>
            <person name="Pommier C."/>
            <person name="Potin P."/>
            <person name="Poulain J."/>
            <person name="Quesneville H."/>
            <person name="Read B."/>
            <person name="Rensing S.A."/>
            <person name="Ritter A."/>
            <person name="Rousvoal S."/>
            <person name="Samanta M."/>
            <person name="Samson G."/>
            <person name="Schroeder D.C."/>
            <person name="Segurens B."/>
            <person name="Strittmatter M."/>
            <person name="Tonon T."/>
            <person name="Tregear J.W."/>
            <person name="Valentin K."/>
            <person name="von Dassow P."/>
            <person name="Yamagishi T."/>
            <person name="Van de Peer Y."/>
            <person name="Wincker P."/>
        </authorList>
    </citation>
    <scope>NUCLEOTIDE SEQUENCE [LARGE SCALE GENOMIC DNA]</scope>
    <source>
        <strain evidence="14">Ec32 / CCAP1310/4</strain>
    </source>
</reference>
<dbReference type="SFLD" id="SFLDF00027">
    <property type="entry name" value="p-type_atpase"/>
    <property type="match status" value="1"/>
</dbReference>
<feature type="region of interest" description="Disordered" evidence="10">
    <location>
        <begin position="1"/>
        <end position="45"/>
    </location>
</feature>
<dbReference type="InterPro" id="IPR006544">
    <property type="entry name" value="P-type_TPase_V"/>
</dbReference>
<keyword evidence="5" id="KW-0067">ATP-binding</keyword>
<feature type="compositionally biased region" description="Basic residues" evidence="10">
    <location>
        <begin position="844"/>
        <end position="855"/>
    </location>
</feature>
<dbReference type="GO" id="GO:0005524">
    <property type="term" value="F:ATP binding"/>
    <property type="evidence" value="ECO:0007669"/>
    <property type="project" value="UniProtKB-KW"/>
</dbReference>
<dbReference type="FunCoup" id="D8LFD5">
    <property type="interactions" value="516"/>
</dbReference>
<evidence type="ECO:0000256" key="2">
    <source>
        <dbReference type="ARBA" id="ARBA00022692"/>
    </source>
</evidence>
<proteinExistence type="predicted"/>
<feature type="region of interest" description="Disordered" evidence="10">
    <location>
        <begin position="793"/>
        <end position="873"/>
    </location>
</feature>
<feature type="compositionally biased region" description="Low complexity" evidence="10">
    <location>
        <begin position="552"/>
        <end position="567"/>
    </location>
</feature>
<evidence type="ECO:0000256" key="6">
    <source>
        <dbReference type="ARBA" id="ARBA00022842"/>
    </source>
</evidence>
<organism evidence="13 14">
    <name type="scientific">Ectocarpus siliculosus</name>
    <name type="common">Brown alga</name>
    <name type="synonym">Conferva siliculosa</name>
    <dbReference type="NCBI Taxonomy" id="2880"/>
    <lineage>
        <taxon>Eukaryota</taxon>
        <taxon>Sar</taxon>
        <taxon>Stramenopiles</taxon>
        <taxon>Ochrophyta</taxon>
        <taxon>PX clade</taxon>
        <taxon>Phaeophyceae</taxon>
        <taxon>Ectocarpales</taxon>
        <taxon>Ectocarpaceae</taxon>
        <taxon>Ectocarpus</taxon>
    </lineage>
</organism>
<feature type="compositionally biased region" description="Basic and acidic residues" evidence="10">
    <location>
        <begin position="864"/>
        <end position="873"/>
    </location>
</feature>
<feature type="region of interest" description="Disordered" evidence="10">
    <location>
        <begin position="722"/>
        <end position="748"/>
    </location>
</feature>
<dbReference type="Gene3D" id="3.40.1110.10">
    <property type="entry name" value="Calcium-transporting ATPase, cytoplasmic domain N"/>
    <property type="match status" value="1"/>
</dbReference>
<dbReference type="InterPro" id="IPR044492">
    <property type="entry name" value="P_typ_ATPase_HD_dom"/>
</dbReference>
<keyword evidence="2 11" id="KW-0812">Transmembrane</keyword>
<feature type="compositionally biased region" description="Basic and acidic residues" evidence="10">
    <location>
        <begin position="831"/>
        <end position="843"/>
    </location>
</feature>
<dbReference type="PANTHER" id="PTHR45630">
    <property type="entry name" value="CATION-TRANSPORTING ATPASE-RELATED"/>
    <property type="match status" value="1"/>
</dbReference>